<dbReference type="InterPro" id="IPR009071">
    <property type="entry name" value="HMG_box_dom"/>
</dbReference>
<feature type="compositionally biased region" description="Basic residues" evidence="2">
    <location>
        <begin position="219"/>
        <end position="228"/>
    </location>
</feature>
<dbReference type="OrthoDB" id="6247875at2759"/>
<dbReference type="Gene3D" id="1.10.30.10">
    <property type="entry name" value="High mobility group box domain"/>
    <property type="match status" value="1"/>
</dbReference>
<evidence type="ECO:0000256" key="2">
    <source>
        <dbReference type="SAM" id="MobiDB-lite"/>
    </source>
</evidence>
<gene>
    <name evidence="4" type="ORF">AX774_g5898</name>
</gene>
<sequence length="412" mass="45808">MKKTVENKSLLVNSVENPFSGLLASENISDKSFNTVSSIPILPKDDSGYSEVPSLGDLIFNVNKNEITIKSIEVKTASGAVHRIETNSNTVASKKPYLYHTGSEIASLDNFDGEEGEIIRYCIRRVYADLNKITTSKKSKSSSRACNSFLLYRSDKLRELARENPTLNQTAISKMCGQLWRNERPSVRAKYKDIYTKNIKEMRRFNGLSGNSPTNTRNIKTKNTKRVSTKASEKKTPVKKSTDTPDSRISHVESVGLQDTTPILEVYNNIFHTQYLESVLGGISHGTIEIENNSGLCSQQPSFSHDYCTSFNLLDTTFIDNDSCADTSLSSSSLFTPVKLENIATQASPNTPTIRDSKLGAMVFPNCDNRLGPTNAFGSHALNFPINIHNFSRKDPLSDYHMINTDGLPFFL</sequence>
<feature type="domain" description="HMG box" evidence="3">
    <location>
        <begin position="142"/>
        <end position="204"/>
    </location>
</feature>
<accession>A0A1R1PID0</accession>
<feature type="region of interest" description="Disordered" evidence="2">
    <location>
        <begin position="205"/>
        <end position="247"/>
    </location>
</feature>
<dbReference type="Proteomes" id="UP000188320">
    <property type="component" value="Unassembled WGS sequence"/>
</dbReference>
<dbReference type="EMBL" id="LSSK01001120">
    <property type="protein sequence ID" value="OMH80663.1"/>
    <property type="molecule type" value="Genomic_DNA"/>
</dbReference>
<dbReference type="SUPFAM" id="SSF47095">
    <property type="entry name" value="HMG-box"/>
    <property type="match status" value="1"/>
</dbReference>
<dbReference type="GO" id="GO:0003677">
    <property type="term" value="F:DNA binding"/>
    <property type="evidence" value="ECO:0007669"/>
    <property type="project" value="UniProtKB-UniRule"/>
</dbReference>
<evidence type="ECO:0000313" key="4">
    <source>
        <dbReference type="EMBL" id="OMH80663.1"/>
    </source>
</evidence>
<reference evidence="5" key="1">
    <citation type="submission" date="2017-01" db="EMBL/GenBank/DDBJ databases">
        <authorList>
            <person name="Wang Y."/>
            <person name="White M."/>
            <person name="Kvist S."/>
            <person name="Moncalvo J.-M."/>
        </authorList>
    </citation>
    <scope>NUCLEOTIDE SEQUENCE [LARGE SCALE GENOMIC DNA]</scope>
    <source>
        <strain evidence="5">COL-18-3</strain>
    </source>
</reference>
<keyword evidence="1" id="KW-0539">Nucleus</keyword>
<dbReference type="SMART" id="SM00398">
    <property type="entry name" value="HMG"/>
    <property type="match status" value="1"/>
</dbReference>
<dbReference type="PROSITE" id="PS50118">
    <property type="entry name" value="HMG_BOX_2"/>
    <property type="match status" value="1"/>
</dbReference>
<evidence type="ECO:0000259" key="3">
    <source>
        <dbReference type="PROSITE" id="PS50118"/>
    </source>
</evidence>
<dbReference type="Pfam" id="PF00505">
    <property type="entry name" value="HMG_box"/>
    <property type="match status" value="1"/>
</dbReference>
<dbReference type="InterPro" id="IPR036910">
    <property type="entry name" value="HMG_box_dom_sf"/>
</dbReference>
<keyword evidence="5" id="KW-1185">Reference proteome</keyword>
<proteinExistence type="predicted"/>
<evidence type="ECO:0000256" key="1">
    <source>
        <dbReference type="PROSITE-ProRule" id="PRU00267"/>
    </source>
</evidence>
<comment type="caution">
    <text evidence="4">The sequence shown here is derived from an EMBL/GenBank/DDBJ whole genome shotgun (WGS) entry which is preliminary data.</text>
</comment>
<protein>
    <submittedName>
        <fullName evidence="4">Silenced mating-type M-specific polypeptide Mc</fullName>
    </submittedName>
</protein>
<keyword evidence="1" id="KW-0238">DNA-binding</keyword>
<dbReference type="GO" id="GO:0005634">
    <property type="term" value="C:nucleus"/>
    <property type="evidence" value="ECO:0007669"/>
    <property type="project" value="UniProtKB-UniRule"/>
</dbReference>
<feature type="compositionally biased region" description="Basic and acidic residues" evidence="2">
    <location>
        <begin position="231"/>
        <end position="247"/>
    </location>
</feature>
<feature type="DNA-binding region" description="HMG box" evidence="1">
    <location>
        <begin position="142"/>
        <end position="204"/>
    </location>
</feature>
<name>A0A1R1PID0_ZANCU</name>
<evidence type="ECO:0000313" key="5">
    <source>
        <dbReference type="Proteomes" id="UP000188320"/>
    </source>
</evidence>
<dbReference type="AlphaFoldDB" id="A0A1R1PID0"/>
<organism evidence="4 5">
    <name type="scientific">Zancudomyces culisetae</name>
    <name type="common">Gut fungus</name>
    <name type="synonym">Smittium culisetae</name>
    <dbReference type="NCBI Taxonomy" id="1213189"/>
    <lineage>
        <taxon>Eukaryota</taxon>
        <taxon>Fungi</taxon>
        <taxon>Fungi incertae sedis</taxon>
        <taxon>Zoopagomycota</taxon>
        <taxon>Kickxellomycotina</taxon>
        <taxon>Harpellomycetes</taxon>
        <taxon>Harpellales</taxon>
        <taxon>Legeriomycetaceae</taxon>
        <taxon>Zancudomyces</taxon>
    </lineage>
</organism>